<keyword evidence="2" id="KW-1185">Reference proteome</keyword>
<organism evidence="1 2">
    <name type="scientific">Dyadobacter soli</name>
    <dbReference type="NCBI Taxonomy" id="659014"/>
    <lineage>
        <taxon>Bacteria</taxon>
        <taxon>Pseudomonadati</taxon>
        <taxon>Bacteroidota</taxon>
        <taxon>Cytophagia</taxon>
        <taxon>Cytophagales</taxon>
        <taxon>Spirosomataceae</taxon>
        <taxon>Dyadobacter</taxon>
    </lineage>
</organism>
<dbReference type="Proteomes" id="UP000198748">
    <property type="component" value="Unassembled WGS sequence"/>
</dbReference>
<dbReference type="EMBL" id="FNAN01000022">
    <property type="protein sequence ID" value="SDG70881.1"/>
    <property type="molecule type" value="Genomic_DNA"/>
</dbReference>
<proteinExistence type="predicted"/>
<protein>
    <submittedName>
        <fullName evidence="1">Uncharacterized protein</fullName>
    </submittedName>
</protein>
<sequence>MKYDSYYSVKINYTDYKKVSLLNEKQPRDWICCAEIAVQGQPVDL</sequence>
<gene>
    <name evidence="1" type="ORF">SAMN04487996_12233</name>
</gene>
<name>A0A1G7WG16_9BACT</name>
<evidence type="ECO:0000313" key="2">
    <source>
        <dbReference type="Proteomes" id="UP000198748"/>
    </source>
</evidence>
<dbReference type="AlphaFoldDB" id="A0A1G7WG16"/>
<reference evidence="2" key="1">
    <citation type="submission" date="2016-10" db="EMBL/GenBank/DDBJ databases">
        <authorList>
            <person name="Varghese N."/>
            <person name="Submissions S."/>
        </authorList>
    </citation>
    <scope>NUCLEOTIDE SEQUENCE [LARGE SCALE GENOMIC DNA]</scope>
    <source>
        <strain evidence="2">DSM 25329</strain>
    </source>
</reference>
<accession>A0A1G7WG16</accession>
<evidence type="ECO:0000313" key="1">
    <source>
        <dbReference type="EMBL" id="SDG70881.1"/>
    </source>
</evidence>